<dbReference type="GeneID" id="25364263"/>
<dbReference type="InParanoid" id="A0A074YJH7"/>
<protein>
    <submittedName>
        <fullName evidence="2">Uncharacterized protein</fullName>
    </submittedName>
</protein>
<accession>A0A074YJH7</accession>
<gene>
    <name evidence="2" type="ORF">AUEXF2481DRAFT_30778</name>
</gene>
<keyword evidence="1" id="KW-0732">Signal</keyword>
<keyword evidence="3" id="KW-1185">Reference proteome</keyword>
<proteinExistence type="predicted"/>
<reference evidence="2 3" key="1">
    <citation type="journal article" date="2014" name="BMC Genomics">
        <title>Genome sequencing of four Aureobasidium pullulans varieties: biotechnological potential, stress tolerance, and description of new species.</title>
        <authorList>
            <person name="Gostin Ar C."/>
            <person name="Ohm R.A."/>
            <person name="Kogej T."/>
            <person name="Sonjak S."/>
            <person name="Turk M."/>
            <person name="Zajc J."/>
            <person name="Zalar P."/>
            <person name="Grube M."/>
            <person name="Sun H."/>
            <person name="Han J."/>
            <person name="Sharma A."/>
            <person name="Chiniquy J."/>
            <person name="Ngan C.Y."/>
            <person name="Lipzen A."/>
            <person name="Barry K."/>
            <person name="Grigoriev I.V."/>
            <person name="Gunde-Cimerman N."/>
        </authorList>
    </citation>
    <scope>NUCLEOTIDE SEQUENCE [LARGE SCALE GENOMIC DNA]</scope>
    <source>
        <strain evidence="2 3">EXF-2481</strain>
    </source>
</reference>
<dbReference type="EMBL" id="KL584763">
    <property type="protein sequence ID" value="KEQ94242.1"/>
    <property type="molecule type" value="Genomic_DNA"/>
</dbReference>
<dbReference type="Proteomes" id="UP000030641">
    <property type="component" value="Unassembled WGS sequence"/>
</dbReference>
<dbReference type="RefSeq" id="XP_013342550.1">
    <property type="nucleotide sequence ID" value="XM_013487096.1"/>
</dbReference>
<name>A0A074YJH7_AURSE</name>
<organism evidence="2 3">
    <name type="scientific">Aureobasidium subglaciale (strain EXF-2481)</name>
    <name type="common">Aureobasidium pullulans var. subglaciale</name>
    <dbReference type="NCBI Taxonomy" id="1043005"/>
    <lineage>
        <taxon>Eukaryota</taxon>
        <taxon>Fungi</taxon>
        <taxon>Dikarya</taxon>
        <taxon>Ascomycota</taxon>
        <taxon>Pezizomycotina</taxon>
        <taxon>Dothideomycetes</taxon>
        <taxon>Dothideomycetidae</taxon>
        <taxon>Dothideales</taxon>
        <taxon>Saccotheciaceae</taxon>
        <taxon>Aureobasidium</taxon>
    </lineage>
</organism>
<evidence type="ECO:0000256" key="1">
    <source>
        <dbReference type="SAM" id="SignalP"/>
    </source>
</evidence>
<feature type="signal peptide" evidence="1">
    <location>
        <begin position="1"/>
        <end position="19"/>
    </location>
</feature>
<evidence type="ECO:0000313" key="3">
    <source>
        <dbReference type="Proteomes" id="UP000030641"/>
    </source>
</evidence>
<dbReference type="HOGENOM" id="CLU_2170581_0_0_1"/>
<dbReference type="AlphaFoldDB" id="A0A074YJH7"/>
<sequence length="110" mass="12284">MKYLTFLALAIASLVVAAALPNTLSRPLDISSMISGPKSLSDVVPLAHFDKKIELGNLRGECEPRLHCPLPRPTYPERLCEVRYPCRDGTRRMGGSEVYRLCDFLPPLEE</sequence>
<dbReference type="OrthoDB" id="10362925at2759"/>
<feature type="chain" id="PRO_5001704867" evidence="1">
    <location>
        <begin position="20"/>
        <end position="110"/>
    </location>
</feature>
<evidence type="ECO:0000313" key="2">
    <source>
        <dbReference type="EMBL" id="KEQ94242.1"/>
    </source>
</evidence>